<name>A0A8U0PAK8_SALNM</name>
<evidence type="ECO:0000256" key="2">
    <source>
        <dbReference type="SAM" id="MobiDB-lite"/>
    </source>
</evidence>
<organism evidence="3 4">
    <name type="scientific">Salvelinus namaycush</name>
    <name type="common">Lake trout</name>
    <name type="synonym">Salmo namaycush</name>
    <dbReference type="NCBI Taxonomy" id="8040"/>
    <lineage>
        <taxon>Eukaryota</taxon>
        <taxon>Metazoa</taxon>
        <taxon>Chordata</taxon>
        <taxon>Craniata</taxon>
        <taxon>Vertebrata</taxon>
        <taxon>Euteleostomi</taxon>
        <taxon>Actinopterygii</taxon>
        <taxon>Neopterygii</taxon>
        <taxon>Teleostei</taxon>
        <taxon>Protacanthopterygii</taxon>
        <taxon>Salmoniformes</taxon>
        <taxon>Salmonidae</taxon>
        <taxon>Salmoninae</taxon>
        <taxon>Salvelinus</taxon>
    </lineage>
</organism>
<dbReference type="InterPro" id="IPR052593">
    <property type="entry name" value="MT-associated_AKAP9-binding"/>
</dbReference>
<sequence>MKDPCRVCGVRLIGSQCRWIFNPSGKRQLQVILSHVLGCQVDRDPDGQASEFLCGKCVFTLERVVQCDVQIGRLQEEHATLVQQLQQEREHLKECVAHVYGRHNPLPKRPDVGEENNVEVPLWRSSEGGGSPEDYGGGQRMSEGQTKEGAGEGGGRGRRSVSMDLLGGPSGPGGVTGRSSSVPRSVQAGTDLCPVCQVKNPWLQSARLRSRSLMYLDLVYRKGTLSSPGPRLRSASLQSLNLDHPQQTEPLCPLPQRQCRESKIPLRERSPSVGPATSTTTPQRAQPSIISDLLQLLRSIPRPPVPGAPGSRIPIPRRRPSVGQPLPPGRNLTPWAWHRLREAEWRSLQDLTEEFNDDYMPLRVEGFTEHQSEVSRLETAHRQLSEEMNQFRATNQSLSKTLEDTQNNNKALSGKLEDTENELTSEKNNTLKQDKTIQGLTLVLKEKEKEIEELYHEIEDRDEVLVKARETAHKAQLQKYQGVEEHQSLLMEKQEKLAQLQGEHQTKLLEAQKLQRSLGRQKQELSDLQQAKEQLDQELEELQQQKKKVDKTLNEVQNQLQKLTGELGERESSLKQQCQELLEQTKRRLQGHEVTIQRLTTCLTDKEQQLQEYMNITRDMEQSRSPGGSDTMLSKLRERLKQKEKALEQALDDKFAALEEKDNEIHQLHLSLREKSRDLETLNNLLSYNEDTINSFDTLIKEKDVELQHLVNMLKNLQQAKQDVEDNLNWACREKDAIISQLQLCLECKTKDMEEMANALLSQSQSQACDLAEQMGQRLKVTEAMLAEAVKARERLVANNKSAVEGLLSTISSNDQLLKESVEHYNRTLSERTQEIQELKRQLFVRQQQLAFAEKQSSEATQEGYLEAAELRALLMEKDSIINKLLERGQERDQFLSELGQKEPAPPQVMEIRQTIKVLQERLEEREVLLSKKNNEDNMEKVPLTKNTLVTLKKELAQKTDALKKALKRENELKMSLADLESVLSELEGRIEVQAASIDSLTPTRGTKDKIINEWTASGIFTHCY</sequence>
<evidence type="ECO:0000313" key="4">
    <source>
        <dbReference type="RefSeq" id="XP_038821608.1"/>
    </source>
</evidence>
<evidence type="ECO:0000313" key="3">
    <source>
        <dbReference type="Proteomes" id="UP000808372"/>
    </source>
</evidence>
<feature type="coiled-coil region" evidence="1">
    <location>
        <begin position="633"/>
        <end position="660"/>
    </location>
</feature>
<dbReference type="PANTHER" id="PTHR46501">
    <property type="entry name" value="MYOMEGALIN"/>
    <property type="match status" value="1"/>
</dbReference>
<protein>
    <submittedName>
        <fullName evidence="4">Myomegalin-like</fullName>
    </submittedName>
</protein>
<dbReference type="GO" id="GO:0005794">
    <property type="term" value="C:Golgi apparatus"/>
    <property type="evidence" value="ECO:0007669"/>
    <property type="project" value="TreeGrafter"/>
</dbReference>
<feature type="region of interest" description="Disordered" evidence="2">
    <location>
        <begin position="307"/>
        <end position="327"/>
    </location>
</feature>
<feature type="compositionally biased region" description="Gly residues" evidence="2">
    <location>
        <begin position="127"/>
        <end position="139"/>
    </location>
</feature>
<dbReference type="GO" id="GO:0007098">
    <property type="term" value="P:centrosome cycle"/>
    <property type="evidence" value="ECO:0007669"/>
    <property type="project" value="TreeGrafter"/>
</dbReference>
<evidence type="ECO:0000256" key="1">
    <source>
        <dbReference type="SAM" id="Coils"/>
    </source>
</evidence>
<dbReference type="GO" id="GO:0005813">
    <property type="term" value="C:centrosome"/>
    <property type="evidence" value="ECO:0007669"/>
    <property type="project" value="TreeGrafter"/>
</dbReference>
<dbReference type="AlphaFoldDB" id="A0A8U0PAK8"/>
<feature type="region of interest" description="Disordered" evidence="2">
    <location>
        <begin position="121"/>
        <end position="185"/>
    </location>
</feature>
<dbReference type="KEGG" id="snh:120021830"/>
<keyword evidence="3" id="KW-1185">Reference proteome</keyword>
<dbReference type="PANTHER" id="PTHR46501:SF7">
    <property type="entry name" value="MYOMEGALIN ISOFORM X1"/>
    <property type="match status" value="1"/>
</dbReference>
<dbReference type="RefSeq" id="XP_038821608.1">
    <property type="nucleotide sequence ID" value="XM_038965680.1"/>
</dbReference>
<dbReference type="GO" id="GO:0060090">
    <property type="term" value="F:molecular adaptor activity"/>
    <property type="evidence" value="ECO:0007669"/>
    <property type="project" value="TreeGrafter"/>
</dbReference>
<dbReference type="GO" id="GO:0090063">
    <property type="term" value="P:positive regulation of microtubule nucleation"/>
    <property type="evidence" value="ECO:0007669"/>
    <property type="project" value="TreeGrafter"/>
</dbReference>
<dbReference type="GeneID" id="120021830"/>
<feature type="compositionally biased region" description="Polar residues" evidence="2">
    <location>
        <begin position="275"/>
        <end position="285"/>
    </location>
</feature>
<reference evidence="4" key="1">
    <citation type="submission" date="2025-08" db="UniProtKB">
        <authorList>
            <consortium name="RefSeq"/>
        </authorList>
    </citation>
    <scope>IDENTIFICATION</scope>
    <source>
        <tissue evidence="4">White muscle</tissue>
    </source>
</reference>
<dbReference type="GO" id="GO:1903358">
    <property type="term" value="P:regulation of Golgi organization"/>
    <property type="evidence" value="ECO:0007669"/>
    <property type="project" value="TreeGrafter"/>
</dbReference>
<accession>A0A8U0PAK8</accession>
<gene>
    <name evidence="4" type="primary">LOC120021830</name>
</gene>
<keyword evidence="1" id="KW-0175">Coiled coil</keyword>
<feature type="coiled-coil region" evidence="1">
    <location>
        <begin position="822"/>
        <end position="856"/>
    </location>
</feature>
<feature type="coiled-coil region" evidence="1">
    <location>
        <begin position="700"/>
        <end position="734"/>
    </location>
</feature>
<proteinExistence type="predicted"/>
<feature type="region of interest" description="Disordered" evidence="2">
    <location>
        <begin position="263"/>
        <end position="285"/>
    </location>
</feature>
<feature type="coiled-coil region" evidence="1">
    <location>
        <begin position="916"/>
        <end position="990"/>
    </location>
</feature>
<dbReference type="Proteomes" id="UP000808372">
    <property type="component" value="Chromosome 26"/>
</dbReference>
<feature type="coiled-coil region" evidence="1">
    <location>
        <begin position="367"/>
        <end position="595"/>
    </location>
</feature>